<dbReference type="Gene3D" id="1.25.40.20">
    <property type="entry name" value="Ankyrin repeat-containing domain"/>
    <property type="match status" value="1"/>
</dbReference>
<dbReference type="InterPro" id="IPR036770">
    <property type="entry name" value="Ankyrin_rpt-contain_sf"/>
</dbReference>
<evidence type="ECO:0000256" key="4">
    <source>
        <dbReference type="ARBA" id="ARBA00023306"/>
    </source>
</evidence>
<keyword evidence="3" id="KW-0040">ANK repeat</keyword>
<dbReference type="PANTHER" id="PTHR12349">
    <property type="entry name" value="ANKYRIN REPEAT AND LEM DOMAIN-CONTAINING PROTEIN 2"/>
    <property type="match status" value="1"/>
</dbReference>
<comment type="similarity">
    <text evidence="1">Belongs to the ANKLE2 family.</text>
</comment>
<evidence type="ECO:0000259" key="6">
    <source>
        <dbReference type="Pfam" id="PF24567"/>
    </source>
</evidence>
<dbReference type="PANTHER" id="PTHR12349:SF4">
    <property type="entry name" value="ANKYRIN REPEAT AND LEM DOMAIN-CONTAINING PROTEIN 2"/>
    <property type="match status" value="1"/>
</dbReference>
<reference evidence="7" key="2">
    <citation type="submission" date="2022-10" db="EMBL/GenBank/DDBJ databases">
        <authorList>
            <consortium name="ENA_rothamsted_submissions"/>
            <consortium name="culmorum"/>
            <person name="King R."/>
        </authorList>
    </citation>
    <scope>NUCLEOTIDE SEQUENCE</scope>
</reference>
<feature type="compositionally biased region" description="Polar residues" evidence="5">
    <location>
        <begin position="336"/>
        <end position="346"/>
    </location>
</feature>
<dbReference type="Pfam" id="PF24567">
    <property type="entry name" value="ANKLE2_3rd"/>
    <property type="match status" value="2"/>
</dbReference>
<dbReference type="EMBL" id="OU895878">
    <property type="protein sequence ID" value="CAG9802996.1"/>
    <property type="molecule type" value="Genomic_DNA"/>
</dbReference>
<dbReference type="Proteomes" id="UP001153620">
    <property type="component" value="Chromosome 2"/>
</dbReference>
<dbReference type="GO" id="GO:0051301">
    <property type="term" value="P:cell division"/>
    <property type="evidence" value="ECO:0007669"/>
    <property type="project" value="UniProtKB-KW"/>
</dbReference>
<dbReference type="GO" id="GO:0051721">
    <property type="term" value="F:protein phosphatase 2A binding"/>
    <property type="evidence" value="ECO:0007669"/>
    <property type="project" value="TreeGrafter"/>
</dbReference>
<dbReference type="AlphaFoldDB" id="A0A9N9RSU5"/>
<evidence type="ECO:0000256" key="1">
    <source>
        <dbReference type="ARBA" id="ARBA00007597"/>
    </source>
</evidence>
<name>A0A9N9RSU5_9DIPT</name>
<keyword evidence="2" id="KW-0132">Cell division</keyword>
<feature type="compositionally biased region" description="Low complexity" evidence="5">
    <location>
        <begin position="347"/>
        <end position="360"/>
    </location>
</feature>
<proteinExistence type="inferred from homology"/>
<dbReference type="OrthoDB" id="7446186at2759"/>
<feature type="domain" description="ANKLE2 third alpha/beta" evidence="6">
    <location>
        <begin position="526"/>
        <end position="556"/>
    </location>
</feature>
<gene>
    <name evidence="7" type="ORF">CHIRRI_LOCUS5898</name>
</gene>
<keyword evidence="4" id="KW-0131">Cell cycle</keyword>
<evidence type="ECO:0000313" key="7">
    <source>
        <dbReference type="EMBL" id="CAG9802996.1"/>
    </source>
</evidence>
<dbReference type="SUPFAM" id="SSF48403">
    <property type="entry name" value="Ankyrin repeat"/>
    <property type="match status" value="1"/>
</dbReference>
<keyword evidence="8" id="KW-1185">Reference proteome</keyword>
<dbReference type="InterPro" id="IPR056237">
    <property type="entry name" value="ANKLE2_3rd"/>
</dbReference>
<evidence type="ECO:0000313" key="8">
    <source>
        <dbReference type="Proteomes" id="UP001153620"/>
    </source>
</evidence>
<feature type="region of interest" description="Disordered" evidence="5">
    <location>
        <begin position="331"/>
        <end position="360"/>
    </location>
</feature>
<organism evidence="7 8">
    <name type="scientific">Chironomus riparius</name>
    <dbReference type="NCBI Taxonomy" id="315576"/>
    <lineage>
        <taxon>Eukaryota</taxon>
        <taxon>Metazoa</taxon>
        <taxon>Ecdysozoa</taxon>
        <taxon>Arthropoda</taxon>
        <taxon>Hexapoda</taxon>
        <taxon>Insecta</taxon>
        <taxon>Pterygota</taxon>
        <taxon>Neoptera</taxon>
        <taxon>Endopterygota</taxon>
        <taxon>Diptera</taxon>
        <taxon>Nematocera</taxon>
        <taxon>Chironomoidea</taxon>
        <taxon>Chironomidae</taxon>
        <taxon>Chironominae</taxon>
        <taxon>Chironomus</taxon>
    </lineage>
</organism>
<reference evidence="7" key="1">
    <citation type="submission" date="2022-01" db="EMBL/GenBank/DDBJ databases">
        <authorList>
            <person name="King R."/>
        </authorList>
    </citation>
    <scope>NUCLEOTIDE SEQUENCE</scope>
</reference>
<dbReference type="SMART" id="SM00248">
    <property type="entry name" value="ANK"/>
    <property type="match status" value="2"/>
</dbReference>
<dbReference type="GO" id="GO:0005783">
    <property type="term" value="C:endoplasmic reticulum"/>
    <property type="evidence" value="ECO:0007669"/>
    <property type="project" value="TreeGrafter"/>
</dbReference>
<accession>A0A9N9RSU5</accession>
<feature type="domain" description="ANKLE2 third alpha/beta" evidence="6">
    <location>
        <begin position="270"/>
        <end position="333"/>
    </location>
</feature>
<evidence type="ECO:0000256" key="2">
    <source>
        <dbReference type="ARBA" id="ARBA00022618"/>
    </source>
</evidence>
<dbReference type="InterPro" id="IPR002110">
    <property type="entry name" value="Ankyrin_rpt"/>
</dbReference>
<evidence type="ECO:0000256" key="3">
    <source>
        <dbReference type="ARBA" id="ARBA00023043"/>
    </source>
</evidence>
<protein>
    <recommendedName>
        <fullName evidence="6">ANKLE2 third alpha/beta domain-containing protein</fullName>
    </recommendedName>
</protein>
<evidence type="ECO:0000256" key="5">
    <source>
        <dbReference type="SAM" id="MobiDB-lite"/>
    </source>
</evidence>
<sequence length="992" mass="113885">MEYFAIYAPSNDNIEPKDFVFVKREEALKALNALKPNKDSRFNKFKNLEDALKFAKSGAQANICRQDSSSILDTISLLKSPPPNQPVIQRSLEKSNFPAPKSQDLVKFRKEIEQNNVQKVYELINLNPRYLVSSGDTPAILKEGPRYNALHIAAMYKHAKMAKLILQTVEQPQLIELLHGIKNDPNIEVMSQNLLESYLNTPDKSRNETPLHFASKIGAKDVIEVLLAYPICKMKPNSEGLYPKDIICARCSDSSPELKRSIEELLAERFFVPVLRSNDDTVQPIIGQPFTPSNIPNFNTDPLSPNLEIKAYAGPMSSDQAQTFRRRWKTPPRLIPSTSNNHNITFSPRSSSISSPMYSPRMSKSMNEMISSTPKLKKKLFDENFDVSEYEEFEDVYLSNMSETSDKNGNNNFNVLNQHEEEEFKDLLFEDLLEDKLLRELEEKNINKFQAYRNPNDYISDQTPLKGKNDSNSNHLSQNFNAFTSGDSLFCNPPSSNIGSAQITFLDESGSIYSPDNIHDSISFKEKNIRLTDTAKGLEKIGRGLAHEYNVGWKEYWEFLGHFLDIRSTEGLECFEDYLKKKEKKKELNESDGLKQSPVQQKMNDSFGLNSICAGLYSMDINDELTEKKEKATKNGITSPTIPRSPIMEMLTHMRQSSNDLPLLNPYTCIEQSCRTFAKRLAALLEGEAIQDQNSYEKTLLAEINKLYTSIDSYKRDSRFNSINFQKVHSRYGYLLVSCLKKNNVDVKYLRNLVPLMSKIYALASQFTLPDTKDLIKCHAMCISTFTRNFIEHQEKIFNPENVNTETACVDAWNGPDIIECKCSFDINFTSSKLQRQNHRRDIRKRLYSGPKTVDIWASRATDDLDDDDNDESYLSCDSDMSSDNDDEYFTPPQSPVKFDDSDDEDVNMFEQSLEHLEDEKEYTLYINGDQPSKLDIDVFMAIGEDFIIDDVKYPFIHKWYNAMMRNKESMNVHKHRNNIFRLFTPKLKIKG</sequence>